<dbReference type="Proteomes" id="UP001500851">
    <property type="component" value="Unassembled WGS sequence"/>
</dbReference>
<protein>
    <submittedName>
        <fullName evidence="2">ScbA/BarX family gamma-butyrolactone biosynthesis protein</fullName>
    </submittedName>
</protein>
<evidence type="ECO:0000313" key="2">
    <source>
        <dbReference type="EMBL" id="GAA1793987.1"/>
    </source>
</evidence>
<evidence type="ECO:0000259" key="1">
    <source>
        <dbReference type="Pfam" id="PF03756"/>
    </source>
</evidence>
<dbReference type="Pfam" id="PF03756">
    <property type="entry name" value="AfsA"/>
    <property type="match status" value="1"/>
</dbReference>
<organism evidence="2 3">
    <name type="scientific">Leucobacter iarius</name>
    <dbReference type="NCBI Taxonomy" id="333963"/>
    <lineage>
        <taxon>Bacteria</taxon>
        <taxon>Bacillati</taxon>
        <taxon>Actinomycetota</taxon>
        <taxon>Actinomycetes</taxon>
        <taxon>Micrococcales</taxon>
        <taxon>Microbacteriaceae</taxon>
        <taxon>Leucobacter</taxon>
    </lineage>
</organism>
<feature type="domain" description="A-factor biosynthesis hotdog" evidence="1">
    <location>
        <begin position="15"/>
        <end position="136"/>
    </location>
</feature>
<keyword evidence="3" id="KW-1185">Reference proteome</keyword>
<evidence type="ECO:0000313" key="3">
    <source>
        <dbReference type="Proteomes" id="UP001500851"/>
    </source>
</evidence>
<sequence>MLPDDAVAIPLEYTHKRHPEEALLRAYRPVPRGSEIELFLTSGWAANFDTRAAEFALRVAEALRQSVIVAAHLAHDVPLGDAFVMERMRLRGASPCTDASTTVRVAARSPRIAGGRLVSMIAEVRFFADGEEVLSGEGYLRVVPDHVSRRMRSGRTRSDELEVPTPIEQGFTVHPSPEGGLAVFYDARHPLFFDHPVDHVPGMLLIAVALDAFANRFPGRPVTAFDARFLDFIELDESRLLSMRASTGRTALRSLHRVHFGPANRASAVIDVYSASAVPLSMAEAASSSAGVSASMRVE</sequence>
<comment type="caution">
    <text evidence="2">The sequence shown here is derived from an EMBL/GenBank/DDBJ whole genome shotgun (WGS) entry which is preliminary data.</text>
</comment>
<proteinExistence type="predicted"/>
<dbReference type="InterPro" id="IPR005509">
    <property type="entry name" value="AfsA_hotdog_dom"/>
</dbReference>
<accession>A0ABN2LMK5</accession>
<gene>
    <name evidence="2" type="ORF">GCM10009768_23670</name>
</gene>
<reference evidence="2 3" key="1">
    <citation type="journal article" date="2019" name="Int. J. Syst. Evol. Microbiol.">
        <title>The Global Catalogue of Microorganisms (GCM) 10K type strain sequencing project: providing services to taxonomists for standard genome sequencing and annotation.</title>
        <authorList>
            <consortium name="The Broad Institute Genomics Platform"/>
            <consortium name="The Broad Institute Genome Sequencing Center for Infectious Disease"/>
            <person name="Wu L."/>
            <person name="Ma J."/>
        </authorList>
    </citation>
    <scope>NUCLEOTIDE SEQUENCE [LARGE SCALE GENOMIC DNA]</scope>
    <source>
        <strain evidence="2 3">JCM 14736</strain>
    </source>
</reference>
<dbReference type="RefSeq" id="WP_344032481.1">
    <property type="nucleotide sequence ID" value="NZ_BAAAOB010000003.1"/>
</dbReference>
<name>A0ABN2LMK5_9MICO</name>
<dbReference type="EMBL" id="BAAAOB010000003">
    <property type="protein sequence ID" value="GAA1793987.1"/>
    <property type="molecule type" value="Genomic_DNA"/>
</dbReference>